<evidence type="ECO:0000313" key="3">
    <source>
        <dbReference type="Proteomes" id="UP000197535"/>
    </source>
</evidence>
<reference evidence="2 3" key="1">
    <citation type="submission" date="2016-02" db="EMBL/GenBank/DDBJ databases">
        <authorList>
            <person name="Wen L."/>
            <person name="He K."/>
            <person name="Yang H."/>
        </authorList>
    </citation>
    <scope>NUCLEOTIDE SEQUENCE [LARGE SCALE GENOMIC DNA]</scope>
    <source>
        <strain evidence="2 3">TSA40</strain>
    </source>
</reference>
<name>A0A254T6S5_9BURK</name>
<dbReference type="AlphaFoldDB" id="A0A254T6S5"/>
<feature type="transmembrane region" description="Helical" evidence="1">
    <location>
        <begin position="324"/>
        <end position="345"/>
    </location>
</feature>
<keyword evidence="1" id="KW-1133">Transmembrane helix</keyword>
<dbReference type="EMBL" id="LSTO01000008">
    <property type="protein sequence ID" value="OWW18359.1"/>
    <property type="molecule type" value="Genomic_DNA"/>
</dbReference>
<accession>A0A254T6S5</accession>
<evidence type="ECO:0000313" key="2">
    <source>
        <dbReference type="EMBL" id="OWW18359.1"/>
    </source>
</evidence>
<evidence type="ECO:0000256" key="1">
    <source>
        <dbReference type="SAM" id="Phobius"/>
    </source>
</evidence>
<keyword evidence="3" id="KW-1185">Reference proteome</keyword>
<comment type="caution">
    <text evidence="2">The sequence shown here is derived from an EMBL/GenBank/DDBJ whole genome shotgun (WGS) entry which is preliminary data.</text>
</comment>
<sequence length="367" mass="40885">MSAVFGEIDVQKIAAGKVRLEVSLPNGDVGRFYSSSEAFLLNTPSIVHGVLPENFYVADIDYFSGDANKPEKIKSIELLSTFIKLLSEFAEDSSELQGGGINRLLFVLPPDGRKPQKTVVVPIILEATALDNTLIHLRILEELVDPSNEKKLHIEERRLVMRTAIGDVLSNAENGANLLTYLAKNWREVLHKYRHNFQAYINNFAFDEVRKKIADAEIEYASKLSGVLGDIAGKLLALPVSLVALIALEEAKQGTAFWIGCIGLIIVTIIYVLVLHNQALQVKRLKDSFDLAFSPFFGKMATYPAALKSVLEERKTGINKQIRTLRITFCIFYVLAFVPTLGVFYQVSVRYHGQVTEILARLFPAVT</sequence>
<proteinExistence type="predicted"/>
<protein>
    <submittedName>
        <fullName evidence="2">Uncharacterized protein</fullName>
    </submittedName>
</protein>
<keyword evidence="1" id="KW-0812">Transmembrane</keyword>
<organism evidence="2 3">
    <name type="scientific">Noviherbaspirillum denitrificans</name>
    <dbReference type="NCBI Taxonomy" id="1968433"/>
    <lineage>
        <taxon>Bacteria</taxon>
        <taxon>Pseudomonadati</taxon>
        <taxon>Pseudomonadota</taxon>
        <taxon>Betaproteobacteria</taxon>
        <taxon>Burkholderiales</taxon>
        <taxon>Oxalobacteraceae</taxon>
        <taxon>Noviherbaspirillum</taxon>
    </lineage>
</organism>
<gene>
    <name evidence="2" type="ORF">AYR66_01185</name>
</gene>
<dbReference type="Proteomes" id="UP000197535">
    <property type="component" value="Unassembled WGS sequence"/>
</dbReference>
<feature type="transmembrane region" description="Helical" evidence="1">
    <location>
        <begin position="254"/>
        <end position="274"/>
    </location>
</feature>
<keyword evidence="1" id="KW-0472">Membrane</keyword>